<evidence type="ECO:0000259" key="3">
    <source>
        <dbReference type="SMART" id="SM00903"/>
    </source>
</evidence>
<dbReference type="PANTHER" id="PTHR30466:SF1">
    <property type="entry name" value="FMN REDUCTASE (NADH) RUTF"/>
    <property type="match status" value="1"/>
</dbReference>
<evidence type="ECO:0000313" key="5">
    <source>
        <dbReference type="Proteomes" id="UP000289954"/>
    </source>
</evidence>
<feature type="region of interest" description="Disordered" evidence="2">
    <location>
        <begin position="158"/>
        <end position="189"/>
    </location>
</feature>
<dbReference type="InterPro" id="IPR002563">
    <property type="entry name" value="Flavin_Rdtase-like_dom"/>
</dbReference>
<dbReference type="AlphaFoldDB" id="A0A402DTP1"/>
<dbReference type="InterPro" id="IPR050268">
    <property type="entry name" value="NADH-dep_flavin_reductase"/>
</dbReference>
<feature type="domain" description="Flavin reductase like" evidence="3">
    <location>
        <begin position="12"/>
        <end position="155"/>
    </location>
</feature>
<reference evidence="4 5" key="1">
    <citation type="submission" date="2019-01" db="EMBL/GenBank/DDBJ databases">
        <title>Draft genome sequence of Cellulomonas takizawaensis strain TKZ-21.</title>
        <authorList>
            <person name="Yamamura H."/>
            <person name="Hayashi T."/>
            <person name="Hamada M."/>
            <person name="Serisawa Y."/>
            <person name="Matsuyama K."/>
            <person name="Nakagawa Y."/>
            <person name="Otoguro M."/>
            <person name="Yanagida F."/>
            <person name="Hayakawa M."/>
        </authorList>
    </citation>
    <scope>NUCLEOTIDE SEQUENCE [LARGE SCALE GENOMIC DNA]</scope>
    <source>
        <strain evidence="4 5">NBRC12680</strain>
    </source>
</reference>
<dbReference type="GO" id="GO:0042602">
    <property type="term" value="F:riboflavin reductase (NADPH) activity"/>
    <property type="evidence" value="ECO:0007669"/>
    <property type="project" value="TreeGrafter"/>
</dbReference>
<comment type="caution">
    <text evidence="4">The sequence shown here is derived from an EMBL/GenBank/DDBJ whole genome shotgun (WGS) entry which is preliminary data.</text>
</comment>
<dbReference type="SMART" id="SM00903">
    <property type="entry name" value="Flavin_Reduct"/>
    <property type="match status" value="1"/>
</dbReference>
<sequence>MPAVPEDFKDVFARHPAGVAVVLWGDGGQVRGMTLSSLASVSADPPRFVFSVAARSTRLPTLLAAPAFSMNVLGYDDVHLARSLAVQGHDRVPGDRVDAVVPGTPVLRGARAWLAARVVTRFDAGPSVLLLAEAFHAQTADDAEPLVYLDREYRGVRSAELPAHPGTPEEERRSGRGAASLSWRAGSRT</sequence>
<evidence type="ECO:0000313" key="4">
    <source>
        <dbReference type="EMBL" id="GCE77468.1"/>
    </source>
</evidence>
<dbReference type="Pfam" id="PF01613">
    <property type="entry name" value="Flavin_Reduct"/>
    <property type="match status" value="1"/>
</dbReference>
<dbReference type="Gene3D" id="2.30.110.10">
    <property type="entry name" value="Electron Transport, Fmn-binding Protein, Chain A"/>
    <property type="match status" value="1"/>
</dbReference>
<evidence type="ECO:0000256" key="2">
    <source>
        <dbReference type="SAM" id="MobiDB-lite"/>
    </source>
</evidence>
<dbReference type="SUPFAM" id="SSF50475">
    <property type="entry name" value="FMN-binding split barrel"/>
    <property type="match status" value="1"/>
</dbReference>
<dbReference type="EMBL" id="BIMR01000211">
    <property type="protein sequence ID" value="GCE77468.1"/>
    <property type="molecule type" value="Genomic_DNA"/>
</dbReference>
<dbReference type="GO" id="GO:0010181">
    <property type="term" value="F:FMN binding"/>
    <property type="evidence" value="ECO:0007669"/>
    <property type="project" value="InterPro"/>
</dbReference>
<proteinExistence type="predicted"/>
<protein>
    <submittedName>
        <fullName evidence="4">Flavin reductase</fullName>
    </submittedName>
</protein>
<dbReference type="PANTHER" id="PTHR30466">
    <property type="entry name" value="FLAVIN REDUCTASE"/>
    <property type="match status" value="1"/>
</dbReference>
<name>A0A402DTP1_9CELL</name>
<gene>
    <name evidence="4" type="ORF">CBZ_25240</name>
</gene>
<dbReference type="InterPro" id="IPR012349">
    <property type="entry name" value="Split_barrel_FMN-bd"/>
</dbReference>
<keyword evidence="5" id="KW-1185">Reference proteome</keyword>
<accession>A0A402DTP1</accession>
<dbReference type="RefSeq" id="WP_165446774.1">
    <property type="nucleotide sequence ID" value="NZ_BIMR01000211.1"/>
</dbReference>
<dbReference type="Proteomes" id="UP000289954">
    <property type="component" value="Unassembled WGS sequence"/>
</dbReference>
<keyword evidence="1" id="KW-0560">Oxidoreductase</keyword>
<organism evidence="4 5">
    <name type="scientific">Cellulomonas biazotea</name>
    <dbReference type="NCBI Taxonomy" id="1709"/>
    <lineage>
        <taxon>Bacteria</taxon>
        <taxon>Bacillati</taxon>
        <taxon>Actinomycetota</taxon>
        <taxon>Actinomycetes</taxon>
        <taxon>Micrococcales</taxon>
        <taxon>Cellulomonadaceae</taxon>
        <taxon>Cellulomonas</taxon>
    </lineage>
</organism>
<evidence type="ECO:0000256" key="1">
    <source>
        <dbReference type="ARBA" id="ARBA00023002"/>
    </source>
</evidence>